<dbReference type="Proteomes" id="UP000293952">
    <property type="component" value="Unassembled WGS sequence"/>
</dbReference>
<protein>
    <recommendedName>
        <fullName evidence="3">MORN repeat variant</fullName>
    </recommendedName>
</protein>
<dbReference type="RefSeq" id="WP_130093795.1">
    <property type="nucleotide sequence ID" value="NZ_SETE01000004.1"/>
</dbReference>
<organism evidence="1 2">
    <name type="scientific">Brumimicrobium glaciale</name>
    <dbReference type="NCBI Taxonomy" id="200475"/>
    <lineage>
        <taxon>Bacteria</taxon>
        <taxon>Pseudomonadati</taxon>
        <taxon>Bacteroidota</taxon>
        <taxon>Flavobacteriia</taxon>
        <taxon>Flavobacteriales</taxon>
        <taxon>Crocinitomicaceae</taxon>
        <taxon>Brumimicrobium</taxon>
    </lineage>
</organism>
<dbReference type="EMBL" id="SETE01000004">
    <property type="protein sequence ID" value="RYM33335.1"/>
    <property type="molecule type" value="Genomic_DNA"/>
</dbReference>
<proteinExistence type="predicted"/>
<evidence type="ECO:0000313" key="2">
    <source>
        <dbReference type="Proteomes" id="UP000293952"/>
    </source>
</evidence>
<gene>
    <name evidence="1" type="ORF">ERX46_10345</name>
</gene>
<sequence>MIRIIQYILFGTFLLNSTNGFSQSTNTVELNIQFYDQGICYPMEISSKYPSSQHLKTKTILQSSAYYSTLYAEVISKDTADLKPQSNHELQASSMQFNPELTYELIVYKYNGFDRSEPEAMVIKISKLKNDTQLIIPFKKGDFDLQEMEFFKELETNSPPKFKSIEDKEIKNKLKLDSTAYFSNGSIKANYYIVADNFPLYFVKEFDSINRNSYAQGLSLLTNYNLKLEQPYKTIWEDSGNTKYGYWEYFENGKRIKHELWASAMSHQYIWYSSGILKSSMEFGRTNNTAKYTYYLENGLIKEQSIKVDKTRQYIIKSNIYSSNGTLIQINTFKSLDGYTKHDLYKREIFYPSGKIKMEEILEGSYNIKYFNEDGTTKSK</sequence>
<comment type="caution">
    <text evidence="1">The sequence shown here is derived from an EMBL/GenBank/DDBJ whole genome shotgun (WGS) entry which is preliminary data.</text>
</comment>
<evidence type="ECO:0008006" key="3">
    <source>
        <dbReference type="Google" id="ProtNLM"/>
    </source>
</evidence>
<dbReference type="OrthoDB" id="9785122at2"/>
<evidence type="ECO:0000313" key="1">
    <source>
        <dbReference type="EMBL" id="RYM33335.1"/>
    </source>
</evidence>
<dbReference type="AlphaFoldDB" id="A0A4Q4KJH0"/>
<name>A0A4Q4KJH0_9FLAO</name>
<keyword evidence="2" id="KW-1185">Reference proteome</keyword>
<reference evidence="1 2" key="1">
    <citation type="submission" date="2019-02" db="EMBL/GenBank/DDBJ databases">
        <title>Genome sequence of the sea-ice species Brumimicrobium glaciale.</title>
        <authorList>
            <person name="Bowman J.P."/>
        </authorList>
    </citation>
    <scope>NUCLEOTIDE SEQUENCE [LARGE SCALE GENOMIC DNA]</scope>
    <source>
        <strain evidence="1 2">IC156</strain>
    </source>
</reference>
<accession>A0A4Q4KJH0</accession>